<proteinExistence type="predicted"/>
<name>A0A1G5VBR7_9EURY</name>
<keyword evidence="2" id="KW-1185">Reference proteome</keyword>
<gene>
    <name evidence="1" type="ORF">SAMN02910315_00514</name>
</gene>
<dbReference type="EMBL" id="FMXB01000003">
    <property type="protein sequence ID" value="SDA43244.1"/>
    <property type="molecule type" value="Genomic_DNA"/>
</dbReference>
<accession>A0A1G5VBR7</accession>
<dbReference type="RefSeq" id="WP_149731150.1">
    <property type="nucleotide sequence ID" value="NZ_FMXB01000003.1"/>
</dbReference>
<reference evidence="1 2" key="1">
    <citation type="submission" date="2016-10" db="EMBL/GenBank/DDBJ databases">
        <authorList>
            <person name="Varghese N."/>
            <person name="Submissions S."/>
        </authorList>
    </citation>
    <scope>NUCLEOTIDE SEQUENCE [LARGE SCALE GENOMIC DNA]</scope>
    <source>
        <strain evidence="1 2">DSM 16643</strain>
    </source>
</reference>
<dbReference type="Proteomes" id="UP000323439">
    <property type="component" value="Unassembled WGS sequence"/>
</dbReference>
<organism evidence="1 2">
    <name type="scientific">Methanobrevibacter millerae</name>
    <dbReference type="NCBI Taxonomy" id="230361"/>
    <lineage>
        <taxon>Archaea</taxon>
        <taxon>Methanobacteriati</taxon>
        <taxon>Methanobacteriota</taxon>
        <taxon>Methanomada group</taxon>
        <taxon>Methanobacteria</taxon>
        <taxon>Methanobacteriales</taxon>
        <taxon>Methanobacteriaceae</taxon>
        <taxon>Methanobrevibacter</taxon>
    </lineage>
</organism>
<evidence type="ECO:0000313" key="1">
    <source>
        <dbReference type="EMBL" id="SDA43244.1"/>
    </source>
</evidence>
<evidence type="ECO:0000313" key="2">
    <source>
        <dbReference type="Proteomes" id="UP000323439"/>
    </source>
</evidence>
<sequence>MKNIILTLIAVVFLILSLGFVTAIDMELKKVNDNSTAGDIDVNDAVLAGYGLSISGYASSHPIFGGSSSGISGNDSPLYGVSNPGSLFGGSGLGSGGNQNFY</sequence>
<protein>
    <submittedName>
        <fullName evidence="1">Uncharacterized protein</fullName>
    </submittedName>
</protein>
<dbReference type="AlphaFoldDB" id="A0A1G5VBR7"/>